<name>A0AAV0XU82_9HEMI</name>
<dbReference type="PANTHER" id="PTHR47331:SF1">
    <property type="entry name" value="GAG-LIKE PROTEIN"/>
    <property type="match status" value="1"/>
</dbReference>
<dbReference type="EMBL" id="CARXXK010001022">
    <property type="protein sequence ID" value="CAI6372184.1"/>
    <property type="molecule type" value="Genomic_DNA"/>
</dbReference>
<accession>A0AAV0XU82</accession>
<dbReference type="Gene3D" id="2.40.70.10">
    <property type="entry name" value="Acid Proteases"/>
    <property type="match status" value="1"/>
</dbReference>
<evidence type="ECO:0000313" key="1">
    <source>
        <dbReference type="EMBL" id="CAI6372184.1"/>
    </source>
</evidence>
<keyword evidence="2" id="KW-1185">Reference proteome</keyword>
<sequence>MRTRVPLFNHTSGHSSTHQGYILLLTQSYKIFIVISNVNALRAATQPVESWDVWLVTLICSRIDSATVAEWQLHYNKKDLPSFTEIKSFLFNRIAAYEAGEMNSHKVGSYPVPVSLIPSLFNKQKLFKFNDKKILFAKYNESKPKCVSCNSENYLFQCMKFKNLSVEDCRDVVFKNRCCFNCLRSDHQVRQCRSSSCTQSGKRHNTLLHVIYDDQEADQRNDDNQSVQGSSSAPPNVVGCGMVELATAVVYVNDAADNVMRCRVVLDSGSQLCFITNILARRLGLQIVNNTVPITGVGQSKSSTSKFCMGTVQSQFVQTQFQVQLHVLPTITGDLPTQGFDTNQLNIPREIQSSPADPEYSKPGSIDMLLGAEIFFDILRQDKHIVSEHAAFQDTVFGWILVGKVLTQPSLVSLVRPVINQCSALSLFTSTVSRRLCKEEGAVEQHFTQTSRRNEREQFVV</sequence>
<dbReference type="PANTHER" id="PTHR47331">
    <property type="entry name" value="PHD-TYPE DOMAIN-CONTAINING PROTEIN"/>
    <property type="match status" value="1"/>
</dbReference>
<proteinExistence type="predicted"/>
<dbReference type="AlphaFoldDB" id="A0AAV0XU82"/>
<protein>
    <recommendedName>
        <fullName evidence="3">Peptidase aspartic putative domain-containing protein</fullName>
    </recommendedName>
</protein>
<gene>
    <name evidence="1" type="ORF">MEUPH1_LOCUS26093</name>
</gene>
<dbReference type="InterPro" id="IPR021109">
    <property type="entry name" value="Peptidase_aspartic_dom_sf"/>
</dbReference>
<dbReference type="Proteomes" id="UP001160148">
    <property type="component" value="Unassembled WGS sequence"/>
</dbReference>
<reference evidence="1 2" key="1">
    <citation type="submission" date="2023-01" db="EMBL/GenBank/DDBJ databases">
        <authorList>
            <person name="Whitehead M."/>
        </authorList>
    </citation>
    <scope>NUCLEOTIDE SEQUENCE [LARGE SCALE GENOMIC DNA]</scope>
</reference>
<comment type="caution">
    <text evidence="1">The sequence shown here is derived from an EMBL/GenBank/DDBJ whole genome shotgun (WGS) entry which is preliminary data.</text>
</comment>
<evidence type="ECO:0000313" key="2">
    <source>
        <dbReference type="Proteomes" id="UP001160148"/>
    </source>
</evidence>
<organism evidence="1 2">
    <name type="scientific">Macrosiphum euphorbiae</name>
    <name type="common">potato aphid</name>
    <dbReference type="NCBI Taxonomy" id="13131"/>
    <lineage>
        <taxon>Eukaryota</taxon>
        <taxon>Metazoa</taxon>
        <taxon>Ecdysozoa</taxon>
        <taxon>Arthropoda</taxon>
        <taxon>Hexapoda</taxon>
        <taxon>Insecta</taxon>
        <taxon>Pterygota</taxon>
        <taxon>Neoptera</taxon>
        <taxon>Paraneoptera</taxon>
        <taxon>Hemiptera</taxon>
        <taxon>Sternorrhyncha</taxon>
        <taxon>Aphidomorpha</taxon>
        <taxon>Aphidoidea</taxon>
        <taxon>Aphididae</taxon>
        <taxon>Macrosiphini</taxon>
        <taxon>Macrosiphum</taxon>
    </lineage>
</organism>
<evidence type="ECO:0008006" key="3">
    <source>
        <dbReference type="Google" id="ProtNLM"/>
    </source>
</evidence>